<sequence>MRSIERAPKLVMCCSMALCVVLFFFWSRHWPLVGDASLIHYISFLMDHGMAPYRDLGDMNMPGAYMIEWAVMHTLGGGELAWRVFDFALMVIAALAIFAITLPYDWFAGCFAAALLILVHGRDGLGQAGQRDFTMAICLLVATAFLLHGVRRNRPWSTALFGLFAGVAATIKPTILPFGAVLLLMAIFTLRRRGQTVYTHAVSASITFFVGPIMALVFLWEKHAIAAFVGGLFGIVPYYASLGHKPLGFLLLHSVSPLLPLVLIWIVLIAVQRPRLNWERAALFCGVGFGLISYVVQARGYPYYRYPLLVFLLPLMALDFTAAWRSTSGKLALAIRVIAAAGLVTGALIIAPVSAFLIHRYETHTDFISSLDQDLEALGGSKLSGHIQCIDSISGCGSTLYKMRLVQSTGVLSDFLLFGPDTTPVVHMTREQFNKAMADNPPQVIVVSSWLHIDGPDHYMKLAKWPEFADYLAKDYSLKTDWSPSRPDHWWSRQQWPNGYRIYVLK</sequence>
<reference evidence="3 4" key="1">
    <citation type="submission" date="2018-12" db="EMBL/GenBank/DDBJ databases">
        <title>Sequencing of bacterial isolates from soil warming experiment in Harvard Forest, Massachusetts, USA.</title>
        <authorList>
            <person name="Deangelis K."/>
        </authorList>
    </citation>
    <scope>NUCLEOTIDE SEQUENCE [LARGE SCALE GENOMIC DNA]</scope>
    <source>
        <strain evidence="3 4">EB153</strain>
    </source>
</reference>
<name>A0A3R9R6N6_9BACT</name>
<comment type="caution">
    <text evidence="3">The sequence shown here is derived from an EMBL/GenBank/DDBJ whole genome shotgun (WGS) entry which is preliminary data.</text>
</comment>
<feature type="transmembrane region" description="Helical" evidence="1">
    <location>
        <begin position="197"/>
        <end position="218"/>
    </location>
</feature>
<feature type="transmembrane region" description="Helical" evidence="1">
    <location>
        <begin position="277"/>
        <end position="296"/>
    </location>
</feature>
<feature type="transmembrane region" description="Helical" evidence="1">
    <location>
        <begin position="106"/>
        <end position="121"/>
    </location>
</feature>
<keyword evidence="3" id="KW-0808">Transferase</keyword>
<keyword evidence="4" id="KW-1185">Reference proteome</keyword>
<dbReference type="AlphaFoldDB" id="A0A3R9R6N6"/>
<accession>A0A3R9R6N6</accession>
<dbReference type="RefSeq" id="WP_185827357.1">
    <property type="nucleotide sequence ID" value="NZ_RSDW01000001.1"/>
</dbReference>
<feature type="domain" description="Glycosyltransferase RgtA/B/C/D-like" evidence="2">
    <location>
        <begin position="64"/>
        <end position="210"/>
    </location>
</feature>
<evidence type="ECO:0000256" key="1">
    <source>
        <dbReference type="SAM" id="Phobius"/>
    </source>
</evidence>
<proteinExistence type="predicted"/>
<keyword evidence="1" id="KW-0812">Transmembrane</keyword>
<dbReference type="Proteomes" id="UP000269669">
    <property type="component" value="Unassembled WGS sequence"/>
</dbReference>
<dbReference type="Pfam" id="PF13231">
    <property type="entry name" value="PMT_2"/>
    <property type="match status" value="1"/>
</dbReference>
<evidence type="ECO:0000313" key="3">
    <source>
        <dbReference type="EMBL" id="RSL19218.1"/>
    </source>
</evidence>
<keyword evidence="1" id="KW-1133">Transmembrane helix</keyword>
<feature type="transmembrane region" description="Helical" evidence="1">
    <location>
        <begin position="224"/>
        <end position="242"/>
    </location>
</feature>
<feature type="transmembrane region" description="Helical" evidence="1">
    <location>
        <begin position="133"/>
        <end position="150"/>
    </location>
</feature>
<organism evidence="3 4">
    <name type="scientific">Edaphobacter aggregans</name>
    <dbReference type="NCBI Taxonomy" id="570835"/>
    <lineage>
        <taxon>Bacteria</taxon>
        <taxon>Pseudomonadati</taxon>
        <taxon>Acidobacteriota</taxon>
        <taxon>Terriglobia</taxon>
        <taxon>Terriglobales</taxon>
        <taxon>Acidobacteriaceae</taxon>
        <taxon>Edaphobacter</taxon>
    </lineage>
</organism>
<keyword evidence="1" id="KW-0472">Membrane</keyword>
<gene>
    <name evidence="3" type="ORF">EDE15_4872</name>
</gene>
<protein>
    <submittedName>
        <fullName evidence="3">Dolichyl-phosphate-mannose-protein mannosyltransferase</fullName>
    </submittedName>
</protein>
<dbReference type="GO" id="GO:0016757">
    <property type="term" value="F:glycosyltransferase activity"/>
    <property type="evidence" value="ECO:0007669"/>
    <property type="project" value="UniProtKB-KW"/>
</dbReference>
<feature type="transmembrane region" description="Helical" evidence="1">
    <location>
        <begin position="333"/>
        <end position="358"/>
    </location>
</feature>
<feature type="transmembrane region" description="Helical" evidence="1">
    <location>
        <begin position="249"/>
        <end position="271"/>
    </location>
</feature>
<feature type="transmembrane region" description="Helical" evidence="1">
    <location>
        <begin position="308"/>
        <end position="327"/>
    </location>
</feature>
<feature type="transmembrane region" description="Helical" evidence="1">
    <location>
        <begin position="156"/>
        <end position="185"/>
    </location>
</feature>
<feature type="transmembrane region" description="Helical" evidence="1">
    <location>
        <begin position="7"/>
        <end position="26"/>
    </location>
</feature>
<dbReference type="InterPro" id="IPR038731">
    <property type="entry name" value="RgtA/B/C-like"/>
</dbReference>
<evidence type="ECO:0000313" key="4">
    <source>
        <dbReference type="Proteomes" id="UP000269669"/>
    </source>
</evidence>
<evidence type="ECO:0000259" key="2">
    <source>
        <dbReference type="Pfam" id="PF13231"/>
    </source>
</evidence>
<keyword evidence="3" id="KW-0328">Glycosyltransferase</keyword>
<dbReference type="EMBL" id="RSDW01000001">
    <property type="protein sequence ID" value="RSL19218.1"/>
    <property type="molecule type" value="Genomic_DNA"/>
</dbReference>